<feature type="transmembrane region" description="Helical" evidence="2">
    <location>
        <begin position="238"/>
        <end position="259"/>
    </location>
</feature>
<feature type="compositionally biased region" description="Pro residues" evidence="1">
    <location>
        <begin position="104"/>
        <end position="121"/>
    </location>
</feature>
<evidence type="ECO:0000256" key="2">
    <source>
        <dbReference type="SAM" id="Phobius"/>
    </source>
</evidence>
<dbReference type="eggNOG" id="ENOG502ZNCM">
    <property type="taxonomic scope" value="Bacteria"/>
</dbReference>
<feature type="compositionally biased region" description="Basic and acidic residues" evidence="1">
    <location>
        <begin position="18"/>
        <end position="41"/>
    </location>
</feature>
<dbReference type="STRING" id="446470.Snas_2197"/>
<dbReference type="HOGENOM" id="CLU_933539_0_0_11"/>
<dbReference type="AlphaFoldDB" id="D3Q221"/>
<organism evidence="3 4">
    <name type="scientific">Stackebrandtia nassauensis (strain DSM 44728 / CIP 108903 / NRRL B-16338 / NBRC 102104 / LLR-40K-21)</name>
    <dbReference type="NCBI Taxonomy" id="446470"/>
    <lineage>
        <taxon>Bacteria</taxon>
        <taxon>Bacillati</taxon>
        <taxon>Actinomycetota</taxon>
        <taxon>Actinomycetes</taxon>
        <taxon>Glycomycetales</taxon>
        <taxon>Glycomycetaceae</taxon>
        <taxon>Stackebrandtia</taxon>
    </lineage>
</organism>
<protein>
    <submittedName>
        <fullName evidence="3">Uncharacterized protein</fullName>
    </submittedName>
</protein>
<reference evidence="3 4" key="1">
    <citation type="journal article" date="2009" name="Stand. Genomic Sci.">
        <title>Complete genome sequence of Stackebrandtia nassauensis type strain (LLR-40K-21).</title>
        <authorList>
            <person name="Munk C."/>
            <person name="Lapidus A."/>
            <person name="Copeland A."/>
            <person name="Jando M."/>
            <person name="Mayilraj S."/>
            <person name="Glavina Del Rio T."/>
            <person name="Nolan M."/>
            <person name="Chen F."/>
            <person name="Lucas S."/>
            <person name="Tice H."/>
            <person name="Cheng J.F."/>
            <person name="Han C."/>
            <person name="Detter J.C."/>
            <person name="Bruce D."/>
            <person name="Goodwin L."/>
            <person name="Chain P."/>
            <person name="Pitluck S."/>
            <person name="Goker M."/>
            <person name="Ovchinikova G."/>
            <person name="Pati A."/>
            <person name="Ivanova N."/>
            <person name="Mavromatis K."/>
            <person name="Chen A."/>
            <person name="Palaniappan K."/>
            <person name="Land M."/>
            <person name="Hauser L."/>
            <person name="Chang Y.J."/>
            <person name="Jeffries C.D."/>
            <person name="Bristow J."/>
            <person name="Eisen J.A."/>
            <person name="Markowitz V."/>
            <person name="Hugenholtz P."/>
            <person name="Kyrpides N.C."/>
            <person name="Klenk H.P."/>
        </authorList>
    </citation>
    <scope>NUCLEOTIDE SEQUENCE [LARGE SCALE GENOMIC DNA]</scope>
    <source>
        <strain evidence="4">DSM 44728 / CIP 108903 / NRRL B-16338 / NBRC 102104 / LLR-40K-21</strain>
    </source>
</reference>
<dbReference type="EMBL" id="CP001778">
    <property type="protein sequence ID" value="ADD41888.1"/>
    <property type="molecule type" value="Genomic_DNA"/>
</dbReference>
<proteinExistence type="predicted"/>
<feature type="transmembrane region" description="Helical" evidence="2">
    <location>
        <begin position="211"/>
        <end position="229"/>
    </location>
</feature>
<keyword evidence="2" id="KW-1133">Transmembrane helix</keyword>
<feature type="region of interest" description="Disordered" evidence="1">
    <location>
        <begin position="1"/>
        <end position="201"/>
    </location>
</feature>
<keyword evidence="2" id="KW-0812">Transmembrane</keyword>
<gene>
    <name evidence="3" type="ordered locus">Snas_2197</name>
</gene>
<feature type="compositionally biased region" description="Polar residues" evidence="1">
    <location>
        <begin position="172"/>
        <end position="201"/>
    </location>
</feature>
<feature type="transmembrane region" description="Helical" evidence="2">
    <location>
        <begin position="279"/>
        <end position="297"/>
    </location>
</feature>
<dbReference type="KEGG" id="sna:Snas_2197"/>
<keyword evidence="4" id="KW-1185">Reference proteome</keyword>
<evidence type="ECO:0000313" key="3">
    <source>
        <dbReference type="EMBL" id="ADD41888.1"/>
    </source>
</evidence>
<name>D3Q221_STANL</name>
<evidence type="ECO:0000313" key="4">
    <source>
        <dbReference type="Proteomes" id="UP000000844"/>
    </source>
</evidence>
<dbReference type="Proteomes" id="UP000000844">
    <property type="component" value="Chromosome"/>
</dbReference>
<sequence length="298" mass="31296">MTDNQQHYPDSSGARWETPAERPAFLDRTEPVSRQEREVRGGDSSLDDLMGNRNRTSRLPSQERGEEPSGVHAVPRGPESPPQQWSHDNAPAPAPQWSPENAPASPPQWSPDSAPTPPPQLGEPATGDPELAAVSRMDAPRQVPPPMPPQLGDNAHRPPMAQPSPPPADLNEPTQMHNPVTSAPPAQQQRGSTYPPQSGGVYQSNKSGLGSLAWVAALIMALPIAYVMIRSLASGADVILSGAVASGVFALAGLPLTAYGLQASLNANTGETPSPLRAPYVYLVIGLVLLLAAGMAAG</sequence>
<dbReference type="OrthoDB" id="9870176at2"/>
<keyword evidence="2" id="KW-0472">Membrane</keyword>
<evidence type="ECO:0000256" key="1">
    <source>
        <dbReference type="SAM" id="MobiDB-lite"/>
    </source>
</evidence>
<dbReference type="RefSeq" id="WP_013017459.1">
    <property type="nucleotide sequence ID" value="NC_013947.1"/>
</dbReference>
<accession>D3Q221</accession>